<evidence type="ECO:0000256" key="12">
    <source>
        <dbReference type="ARBA" id="ARBA00023012"/>
    </source>
</evidence>
<keyword evidence="13 15" id="KW-0472">Membrane</keyword>
<evidence type="ECO:0000259" key="16">
    <source>
        <dbReference type="PROSITE" id="PS50109"/>
    </source>
</evidence>
<evidence type="ECO:0000256" key="4">
    <source>
        <dbReference type="ARBA" id="ARBA00022475"/>
    </source>
</evidence>
<dbReference type="PROSITE" id="PS50885">
    <property type="entry name" value="HAMP"/>
    <property type="match status" value="1"/>
</dbReference>
<organism evidence="18 19">
    <name type="scientific">Cohnella zeiphila</name>
    <dbReference type="NCBI Taxonomy" id="2761120"/>
    <lineage>
        <taxon>Bacteria</taxon>
        <taxon>Bacillati</taxon>
        <taxon>Bacillota</taxon>
        <taxon>Bacilli</taxon>
        <taxon>Bacillales</taxon>
        <taxon>Paenibacillaceae</taxon>
        <taxon>Cohnella</taxon>
    </lineage>
</organism>
<dbReference type="SUPFAM" id="SSF47384">
    <property type="entry name" value="Homodimeric domain of signal transducing histidine kinase"/>
    <property type="match status" value="1"/>
</dbReference>
<dbReference type="PANTHER" id="PTHR45436">
    <property type="entry name" value="SENSOR HISTIDINE KINASE YKOH"/>
    <property type="match status" value="1"/>
</dbReference>
<protein>
    <recommendedName>
        <fullName evidence="3">histidine kinase</fullName>
        <ecNumber evidence="3">2.7.13.3</ecNumber>
    </recommendedName>
</protein>
<dbReference type="EC" id="2.7.13.3" evidence="3"/>
<evidence type="ECO:0000256" key="8">
    <source>
        <dbReference type="ARBA" id="ARBA00022741"/>
    </source>
</evidence>
<comment type="subcellular location">
    <subcellularLocation>
        <location evidence="2">Cell membrane</location>
        <topology evidence="2">Multi-pass membrane protein</topology>
    </subcellularLocation>
</comment>
<dbReference type="FunFam" id="3.30.565.10:FF:000006">
    <property type="entry name" value="Sensor histidine kinase WalK"/>
    <property type="match status" value="1"/>
</dbReference>
<comment type="caution">
    <text evidence="18">The sequence shown here is derived from an EMBL/GenBank/DDBJ whole genome shotgun (WGS) entry which is preliminary data.</text>
</comment>
<reference evidence="18 19" key="1">
    <citation type="submission" date="2020-08" db="EMBL/GenBank/DDBJ databases">
        <title>Cohnella phylogeny.</title>
        <authorList>
            <person name="Dunlap C."/>
        </authorList>
    </citation>
    <scope>NUCLEOTIDE SEQUENCE [LARGE SCALE GENOMIC DNA]</scope>
    <source>
        <strain evidence="18 19">CBP 2801</strain>
    </source>
</reference>
<dbReference type="Gene3D" id="6.10.340.10">
    <property type="match status" value="1"/>
</dbReference>
<dbReference type="PRINTS" id="PR00344">
    <property type="entry name" value="BCTRLSENSOR"/>
</dbReference>
<dbReference type="InterPro" id="IPR036097">
    <property type="entry name" value="HisK_dim/P_sf"/>
</dbReference>
<dbReference type="InterPro" id="IPR003661">
    <property type="entry name" value="HisK_dim/P_dom"/>
</dbReference>
<dbReference type="GO" id="GO:0005524">
    <property type="term" value="F:ATP binding"/>
    <property type="evidence" value="ECO:0007669"/>
    <property type="project" value="UniProtKB-KW"/>
</dbReference>
<dbReference type="Pfam" id="PF02518">
    <property type="entry name" value="HATPase_c"/>
    <property type="match status" value="1"/>
</dbReference>
<feature type="domain" description="HAMP" evidence="17">
    <location>
        <begin position="171"/>
        <end position="223"/>
    </location>
</feature>
<evidence type="ECO:0000256" key="10">
    <source>
        <dbReference type="ARBA" id="ARBA00022840"/>
    </source>
</evidence>
<dbReference type="Pfam" id="PF00512">
    <property type="entry name" value="HisKA"/>
    <property type="match status" value="1"/>
</dbReference>
<evidence type="ECO:0000256" key="6">
    <source>
        <dbReference type="ARBA" id="ARBA00022679"/>
    </source>
</evidence>
<gene>
    <name evidence="18" type="ORF">H7C18_32950</name>
</gene>
<evidence type="ECO:0000256" key="13">
    <source>
        <dbReference type="ARBA" id="ARBA00023136"/>
    </source>
</evidence>
<feature type="domain" description="Histidine kinase" evidence="16">
    <location>
        <begin position="231"/>
        <end position="446"/>
    </location>
</feature>
<dbReference type="InterPro" id="IPR003660">
    <property type="entry name" value="HAMP_dom"/>
</dbReference>
<dbReference type="Gene3D" id="1.10.287.130">
    <property type="match status" value="1"/>
</dbReference>
<proteinExistence type="predicted"/>
<evidence type="ECO:0000256" key="11">
    <source>
        <dbReference type="ARBA" id="ARBA00022989"/>
    </source>
</evidence>
<dbReference type="SMART" id="SM00304">
    <property type="entry name" value="HAMP"/>
    <property type="match status" value="1"/>
</dbReference>
<dbReference type="Gene3D" id="3.30.565.10">
    <property type="entry name" value="Histidine kinase-like ATPase, C-terminal domain"/>
    <property type="match status" value="1"/>
</dbReference>
<keyword evidence="11 15" id="KW-1133">Transmembrane helix</keyword>
<evidence type="ECO:0000256" key="15">
    <source>
        <dbReference type="SAM" id="Phobius"/>
    </source>
</evidence>
<feature type="transmembrane region" description="Helical" evidence="15">
    <location>
        <begin position="7"/>
        <end position="30"/>
    </location>
</feature>
<dbReference type="InterPro" id="IPR003594">
    <property type="entry name" value="HATPase_dom"/>
</dbReference>
<dbReference type="InterPro" id="IPR050428">
    <property type="entry name" value="TCS_sensor_his_kinase"/>
</dbReference>
<dbReference type="CDD" id="cd00082">
    <property type="entry name" value="HisKA"/>
    <property type="match status" value="1"/>
</dbReference>
<name>A0A7X0STK1_9BACL</name>
<evidence type="ECO:0000256" key="2">
    <source>
        <dbReference type="ARBA" id="ARBA00004651"/>
    </source>
</evidence>
<keyword evidence="5" id="KW-0597">Phosphoprotein</keyword>
<evidence type="ECO:0000256" key="5">
    <source>
        <dbReference type="ARBA" id="ARBA00022553"/>
    </source>
</evidence>
<keyword evidence="6" id="KW-0808">Transferase</keyword>
<dbReference type="PROSITE" id="PS50109">
    <property type="entry name" value="HIS_KIN"/>
    <property type="match status" value="1"/>
</dbReference>
<evidence type="ECO:0000313" key="18">
    <source>
        <dbReference type="EMBL" id="MBB6735731.1"/>
    </source>
</evidence>
<evidence type="ECO:0000256" key="1">
    <source>
        <dbReference type="ARBA" id="ARBA00000085"/>
    </source>
</evidence>
<dbReference type="AlphaFoldDB" id="A0A7X0STK1"/>
<keyword evidence="9" id="KW-0418">Kinase</keyword>
<evidence type="ECO:0000256" key="9">
    <source>
        <dbReference type="ARBA" id="ARBA00022777"/>
    </source>
</evidence>
<dbReference type="GO" id="GO:0005886">
    <property type="term" value="C:plasma membrane"/>
    <property type="evidence" value="ECO:0007669"/>
    <property type="project" value="UniProtKB-SubCell"/>
</dbReference>
<dbReference type="RefSeq" id="WP_185133383.1">
    <property type="nucleotide sequence ID" value="NZ_JACJVO010000053.1"/>
</dbReference>
<dbReference type="CDD" id="cd00075">
    <property type="entry name" value="HATPase"/>
    <property type="match status" value="1"/>
</dbReference>
<dbReference type="Pfam" id="PF00672">
    <property type="entry name" value="HAMP"/>
    <property type="match status" value="1"/>
</dbReference>
<dbReference type="SUPFAM" id="SSF158472">
    <property type="entry name" value="HAMP domain-like"/>
    <property type="match status" value="1"/>
</dbReference>
<dbReference type="SMART" id="SM00387">
    <property type="entry name" value="HATPase_c"/>
    <property type="match status" value="1"/>
</dbReference>
<keyword evidence="10" id="KW-0067">ATP-binding</keyword>
<evidence type="ECO:0000259" key="17">
    <source>
        <dbReference type="PROSITE" id="PS50885"/>
    </source>
</evidence>
<evidence type="ECO:0000256" key="7">
    <source>
        <dbReference type="ARBA" id="ARBA00022692"/>
    </source>
</evidence>
<keyword evidence="4" id="KW-1003">Cell membrane</keyword>
<dbReference type="InterPro" id="IPR005467">
    <property type="entry name" value="His_kinase_dom"/>
</dbReference>
<keyword evidence="8" id="KW-0547">Nucleotide-binding</keyword>
<accession>A0A7X0STK1</accession>
<dbReference type="PANTHER" id="PTHR45436:SF5">
    <property type="entry name" value="SENSOR HISTIDINE KINASE TRCS"/>
    <property type="match status" value="1"/>
</dbReference>
<dbReference type="InterPro" id="IPR004358">
    <property type="entry name" value="Sig_transdc_His_kin-like_C"/>
</dbReference>
<evidence type="ECO:0000256" key="3">
    <source>
        <dbReference type="ARBA" id="ARBA00012438"/>
    </source>
</evidence>
<dbReference type="Proteomes" id="UP000564644">
    <property type="component" value="Unassembled WGS sequence"/>
</dbReference>
<dbReference type="CDD" id="cd06225">
    <property type="entry name" value="HAMP"/>
    <property type="match status" value="1"/>
</dbReference>
<dbReference type="SUPFAM" id="SSF55874">
    <property type="entry name" value="ATPase domain of HSP90 chaperone/DNA topoisomerase II/histidine kinase"/>
    <property type="match status" value="1"/>
</dbReference>
<feature type="transmembrane region" description="Helical" evidence="15">
    <location>
        <begin position="141"/>
        <end position="169"/>
    </location>
</feature>
<keyword evidence="7 15" id="KW-0812">Transmembrane</keyword>
<keyword evidence="12" id="KW-0902">Two-component regulatory system</keyword>
<dbReference type="EMBL" id="JACJVO010000053">
    <property type="protein sequence ID" value="MBB6735731.1"/>
    <property type="molecule type" value="Genomic_DNA"/>
</dbReference>
<dbReference type="InterPro" id="IPR036890">
    <property type="entry name" value="HATPase_C_sf"/>
</dbReference>
<comment type="catalytic activity">
    <reaction evidence="1">
        <text>ATP + protein L-histidine = ADP + protein N-phospho-L-histidine.</text>
        <dbReference type="EC" id="2.7.13.3"/>
    </reaction>
</comment>
<dbReference type="GO" id="GO:0000155">
    <property type="term" value="F:phosphorelay sensor kinase activity"/>
    <property type="evidence" value="ECO:0007669"/>
    <property type="project" value="InterPro"/>
</dbReference>
<evidence type="ECO:0000313" key="19">
    <source>
        <dbReference type="Proteomes" id="UP000564644"/>
    </source>
</evidence>
<feature type="region of interest" description="Disordered" evidence="14">
    <location>
        <begin position="429"/>
        <end position="455"/>
    </location>
</feature>
<evidence type="ECO:0000256" key="14">
    <source>
        <dbReference type="SAM" id="MobiDB-lite"/>
    </source>
</evidence>
<sequence length="455" mass="49937">MKANLKLFLAMASFVAAMCIVFGLLTMFIVKAASEAAVQSTRGDQLEALAEPLIRYYEDHGRSWEGVGQLRLEESVETKGREISLLLVSPQNQVLLKQGEEGDDRVVRRLGIRKPLLSNGSTVAVLYEYDPDVAMLSKLRYGIPISVLTLLVPSAAAFIVLSLLVAWGLSKRMTSPLRRLMPAIERLGRGDYGVQAPVAVNDEYGQVARAFNEMSLLLRDAEENRRSLVADVAHELRTPITIIRGKLDLLQHGGERIAPENLLPLQDELIRLTRLIDDLHQLSLAEARKLPIERRPTNLCELLRRIVERVGPDAERKGIRMELACEAGFPVISVDPNRMTQVFLNLAVNAVRYTQPNGAVNLTVREEAGGLRVEVADNGPGIEPRHLPHIFDRFYRADEARARHGGGAGLGLAIAKGYVTAHDGTIEAASSPGQGTTFTVRLPGPAERAAPEPPN</sequence>
<keyword evidence="19" id="KW-1185">Reference proteome</keyword>
<dbReference type="SMART" id="SM00388">
    <property type="entry name" value="HisKA"/>
    <property type="match status" value="1"/>
</dbReference>